<reference evidence="2 3" key="1">
    <citation type="journal article" date="2001" name="Proc. Natl. Acad. Sci. U.S.A.">
        <title>Complete genome sequence of Caulobacter crescentus.</title>
        <authorList>
            <person name="Nierman W.C."/>
            <person name="Feldblyum T.V."/>
            <person name="Laub M.T."/>
            <person name="Paulsen I.T."/>
            <person name="Nelson K.E."/>
            <person name="Eisen J.A."/>
            <person name="Heidelberg J.F."/>
            <person name="Alley M.R."/>
            <person name="Ohta N."/>
            <person name="Maddock J.R."/>
            <person name="Potocka I."/>
            <person name="Nelson W.C."/>
            <person name="Newton A."/>
            <person name="Stephens C."/>
            <person name="Phadke N.D."/>
            <person name="Ely B."/>
            <person name="DeBoy R.T."/>
            <person name="Dodson R.J."/>
            <person name="Durkin A.S."/>
            <person name="Gwinn M.L."/>
            <person name="Haft D.H."/>
            <person name="Kolonay J.F."/>
            <person name="Smit J."/>
            <person name="Craven M.B."/>
            <person name="Khouri H."/>
            <person name="Shetty J."/>
            <person name="Berry K."/>
            <person name="Utterback T."/>
            <person name="Tran K."/>
            <person name="Wolf A."/>
            <person name="Vamathevan J."/>
            <person name="Ermolaeva M."/>
            <person name="White O."/>
            <person name="Salzberg S.L."/>
            <person name="Venter J.C."/>
            <person name="Shapiro L."/>
            <person name="Fraser C.M."/>
        </authorList>
    </citation>
    <scope>NUCLEOTIDE SEQUENCE [LARGE SCALE GENOMIC DNA]</scope>
    <source>
        <strain evidence="3">ATCC 19089 / CB15</strain>
    </source>
</reference>
<dbReference type="PIR" id="G87308">
    <property type="entry name" value="G87308"/>
</dbReference>
<dbReference type="EnsemblBacteria" id="AAK22467">
    <property type="protein sequence ID" value="AAK22467"/>
    <property type="gene ID" value="CC_0480"/>
</dbReference>
<keyword evidence="3" id="KW-1185">Reference proteome</keyword>
<dbReference type="STRING" id="190650.CC_0480"/>
<dbReference type="EMBL" id="AE005673">
    <property type="protein sequence ID" value="AAK22467.1"/>
    <property type="molecule type" value="Genomic_DNA"/>
</dbReference>
<protein>
    <submittedName>
        <fullName evidence="2">Uncharacterized protein</fullName>
    </submittedName>
</protein>
<dbReference type="AlphaFoldDB" id="Q9AAW2"/>
<dbReference type="BioCyc" id="CAULO:CC0480-MONOMER"/>
<feature type="compositionally biased region" description="Polar residues" evidence="1">
    <location>
        <begin position="157"/>
        <end position="166"/>
    </location>
</feature>
<evidence type="ECO:0000313" key="3">
    <source>
        <dbReference type="Proteomes" id="UP000001816"/>
    </source>
</evidence>
<accession>Q9AAW2</accession>
<feature type="region of interest" description="Disordered" evidence="1">
    <location>
        <begin position="1"/>
        <end position="97"/>
    </location>
</feature>
<dbReference type="HOGENOM" id="CLU_1044653_0_0_5"/>
<name>Q9AAW2_CAUVC</name>
<feature type="region of interest" description="Disordered" evidence="1">
    <location>
        <begin position="133"/>
        <end position="266"/>
    </location>
</feature>
<dbReference type="Proteomes" id="UP000001816">
    <property type="component" value="Chromosome"/>
</dbReference>
<dbReference type="KEGG" id="ccr:CC_0480"/>
<evidence type="ECO:0000256" key="1">
    <source>
        <dbReference type="SAM" id="MobiDB-lite"/>
    </source>
</evidence>
<gene>
    <name evidence="2" type="ordered locus">CC_0480</name>
</gene>
<evidence type="ECO:0000313" key="2">
    <source>
        <dbReference type="EMBL" id="AAK22467.1"/>
    </source>
</evidence>
<feature type="compositionally biased region" description="Basic and acidic residues" evidence="1">
    <location>
        <begin position="71"/>
        <end position="83"/>
    </location>
</feature>
<sequence length="266" mass="29849">MIVSRPYSRADQSGLGDALAKSRDDDKAERIDEKMSDHASPEVPREEEGRAQDRARDRHLNKMGDLPAKVRCGESDDRQDRRQSCIADQKIADTDTDTPIKQLFDHACGQHCEGSQRKRRFCDSRVGRLIAKRQAQTTLDEQNDCGASGQGEDDCQGYNQGSSRNRNQAKRPHRIAGALRQQDDSHANRSEQPQHGRFEPGQALLLVCDGDKQQWKNVGRRQSQSQHRHGPTPLPNGNRAQVTKSRPARQSIGAARIVTGQDERRS</sequence>
<proteinExistence type="predicted"/>
<organism evidence="2 3">
    <name type="scientific">Caulobacter vibrioides (strain ATCC 19089 / CIP 103742 / CB 15)</name>
    <name type="common">Caulobacter crescentus</name>
    <dbReference type="NCBI Taxonomy" id="190650"/>
    <lineage>
        <taxon>Bacteria</taxon>
        <taxon>Pseudomonadati</taxon>
        <taxon>Pseudomonadota</taxon>
        <taxon>Alphaproteobacteria</taxon>
        <taxon>Caulobacterales</taxon>
        <taxon>Caulobacteraceae</taxon>
        <taxon>Caulobacter</taxon>
    </lineage>
</organism>
<feature type="compositionally biased region" description="Basic and acidic residues" evidence="1">
    <location>
        <begin position="181"/>
        <end position="198"/>
    </location>
</feature>
<feature type="compositionally biased region" description="Basic and acidic residues" evidence="1">
    <location>
        <begin position="20"/>
        <end position="62"/>
    </location>
</feature>